<evidence type="ECO:0000256" key="1">
    <source>
        <dbReference type="PROSITE-ProRule" id="PRU00169"/>
    </source>
</evidence>
<dbReference type="InterPro" id="IPR035919">
    <property type="entry name" value="EAL_sf"/>
</dbReference>
<name>A0ABY4X800_9SPHN</name>
<gene>
    <name evidence="5" type="ORF">LHA26_00800</name>
</gene>
<dbReference type="InterPro" id="IPR043128">
    <property type="entry name" value="Rev_trsase/Diguanyl_cyclase"/>
</dbReference>
<dbReference type="InterPro" id="IPR011006">
    <property type="entry name" value="CheY-like_superfamily"/>
</dbReference>
<dbReference type="CDD" id="cd01949">
    <property type="entry name" value="GGDEF"/>
    <property type="match status" value="1"/>
</dbReference>
<feature type="modified residue" description="4-aspartylphosphate" evidence="1">
    <location>
        <position position="33"/>
    </location>
</feature>
<evidence type="ECO:0000259" key="3">
    <source>
        <dbReference type="PROSITE" id="PS50883"/>
    </source>
</evidence>
<dbReference type="Gene3D" id="3.40.50.2300">
    <property type="match status" value="1"/>
</dbReference>
<dbReference type="SUPFAM" id="SSF55073">
    <property type="entry name" value="Nucleotide cyclase"/>
    <property type="match status" value="1"/>
</dbReference>
<keyword evidence="6" id="KW-1185">Reference proteome</keyword>
<dbReference type="SMART" id="SM00052">
    <property type="entry name" value="EAL"/>
    <property type="match status" value="1"/>
</dbReference>
<dbReference type="PROSITE" id="PS50883">
    <property type="entry name" value="EAL"/>
    <property type="match status" value="1"/>
</dbReference>
<feature type="domain" description="EAL" evidence="3">
    <location>
        <begin position="402"/>
        <end position="655"/>
    </location>
</feature>
<dbReference type="PANTHER" id="PTHR33121:SF79">
    <property type="entry name" value="CYCLIC DI-GMP PHOSPHODIESTERASE PDED-RELATED"/>
    <property type="match status" value="1"/>
</dbReference>
<dbReference type="PANTHER" id="PTHR33121">
    <property type="entry name" value="CYCLIC DI-GMP PHOSPHODIESTERASE PDEF"/>
    <property type="match status" value="1"/>
</dbReference>
<dbReference type="InterPro" id="IPR001789">
    <property type="entry name" value="Sig_transdc_resp-reg_receiver"/>
</dbReference>
<dbReference type="SUPFAM" id="SSF52172">
    <property type="entry name" value="CheY-like"/>
    <property type="match status" value="1"/>
</dbReference>
<dbReference type="CDD" id="cd01948">
    <property type="entry name" value="EAL"/>
    <property type="match status" value="1"/>
</dbReference>
<feature type="domain" description="Response regulatory" evidence="2">
    <location>
        <begin position="1"/>
        <end position="100"/>
    </location>
</feature>
<reference evidence="5" key="1">
    <citation type="journal article" date="2022" name="Toxins">
        <title>Genomic Analysis of Sphingopyxis sp. USTB-05 for Biodegrading Cyanobacterial Hepatotoxins.</title>
        <authorList>
            <person name="Liu C."/>
            <person name="Xu Q."/>
            <person name="Zhao Z."/>
            <person name="Zhang H."/>
            <person name="Liu X."/>
            <person name="Yin C."/>
            <person name="Liu Y."/>
            <person name="Yan H."/>
        </authorList>
    </citation>
    <scope>NUCLEOTIDE SEQUENCE</scope>
    <source>
        <strain evidence="5">NBD5</strain>
    </source>
</reference>
<evidence type="ECO:0000259" key="2">
    <source>
        <dbReference type="PROSITE" id="PS50110"/>
    </source>
</evidence>
<dbReference type="Pfam" id="PF00990">
    <property type="entry name" value="GGDEF"/>
    <property type="match status" value="1"/>
</dbReference>
<dbReference type="SMART" id="SM00267">
    <property type="entry name" value="GGDEF"/>
    <property type="match status" value="1"/>
</dbReference>
<dbReference type="InterPro" id="IPR029787">
    <property type="entry name" value="Nucleotide_cyclase"/>
</dbReference>
<dbReference type="Proteomes" id="UP001056937">
    <property type="component" value="Chromosome 1"/>
</dbReference>
<sequence length="658" mass="69932">MVEKAGWPVIAARRPHGLERRFLASGAAVALIDAREALVEGLAAARALADAVQANGAAMLVLLTRRDASVIAATFEAGATHYLAGPVSEGELLQALRFATRHAERLAGGEQGFRRRAALVAEEAKLWRWSPSLPHRVALSAALAGAIGHPTEPETVARGALLPALGRGGLRAALQAIERVLARGGVASFAHNAPDGRRVAHHLMAEGGAIIGHVEPVDQGFGVENAPRDPLTGLEDMRGARRWLEGRLGHRADLDPPLVLILIGLSRFDMVNAAFGRAVGDTIIRAVGRRIERLAVPGHGRRRLVARLAGAEFAVGLPGPTSLEEAELLATELVGAIARPFVAGDHVVTLAARVGIAPARAGARDAGDLLRQASLALADAREGETARVRVFTHGEESRRAEDRRLELDLRLALDEDRIEILWQPQVSIATGRIVGVEALARWRHPLLGELGAEALFAAAERSDYLVELSTHVQEKALATAAGWTGPLGRLHVAINVAAADIAEPNFADALLARITTAGLARERMTVEVTESELMTDLGAAAALLARLRASGVRVAIDDFGTGYSSLAYLKALPLDEIKIDRRLAQDIAGSARDRIVVRSVIDMARSLGLAVVAEGVETEEQLTLLAQEGCTFFQGFLCAPPLDVPALARLIERQQTRG</sequence>
<dbReference type="InterPro" id="IPR001633">
    <property type="entry name" value="EAL_dom"/>
</dbReference>
<dbReference type="NCBIfam" id="TIGR00254">
    <property type="entry name" value="GGDEF"/>
    <property type="match status" value="1"/>
</dbReference>
<keyword evidence="1" id="KW-0597">Phosphoprotein</keyword>
<dbReference type="EMBL" id="CP084930">
    <property type="protein sequence ID" value="USI73051.1"/>
    <property type="molecule type" value="Genomic_DNA"/>
</dbReference>
<evidence type="ECO:0000313" key="6">
    <source>
        <dbReference type="Proteomes" id="UP001056937"/>
    </source>
</evidence>
<feature type="domain" description="GGDEF" evidence="4">
    <location>
        <begin position="256"/>
        <end position="393"/>
    </location>
</feature>
<protein>
    <submittedName>
        <fullName evidence="5">Bifunctional diguanylate cyclase/phosphodiesterase</fullName>
    </submittedName>
</protein>
<dbReference type="PROSITE" id="PS50110">
    <property type="entry name" value="RESPONSE_REGULATORY"/>
    <property type="match status" value="1"/>
</dbReference>
<dbReference type="PROSITE" id="PS50887">
    <property type="entry name" value="GGDEF"/>
    <property type="match status" value="1"/>
</dbReference>
<dbReference type="SUPFAM" id="SSF141868">
    <property type="entry name" value="EAL domain-like"/>
    <property type="match status" value="1"/>
</dbReference>
<dbReference type="InterPro" id="IPR050706">
    <property type="entry name" value="Cyclic-di-GMP_PDE-like"/>
</dbReference>
<dbReference type="RefSeq" id="WP_252166862.1">
    <property type="nucleotide sequence ID" value="NZ_CP084930.1"/>
</dbReference>
<evidence type="ECO:0000259" key="4">
    <source>
        <dbReference type="PROSITE" id="PS50887"/>
    </source>
</evidence>
<dbReference type="Gene3D" id="3.30.70.270">
    <property type="match status" value="1"/>
</dbReference>
<dbReference type="Pfam" id="PF00563">
    <property type="entry name" value="EAL"/>
    <property type="match status" value="1"/>
</dbReference>
<proteinExistence type="predicted"/>
<organism evidence="5 6">
    <name type="scientific">Sphingomonas morindae</name>
    <dbReference type="NCBI Taxonomy" id="1541170"/>
    <lineage>
        <taxon>Bacteria</taxon>
        <taxon>Pseudomonadati</taxon>
        <taxon>Pseudomonadota</taxon>
        <taxon>Alphaproteobacteria</taxon>
        <taxon>Sphingomonadales</taxon>
        <taxon>Sphingomonadaceae</taxon>
        <taxon>Sphingomonas</taxon>
    </lineage>
</organism>
<dbReference type="InterPro" id="IPR000160">
    <property type="entry name" value="GGDEF_dom"/>
</dbReference>
<dbReference type="Gene3D" id="3.20.20.450">
    <property type="entry name" value="EAL domain"/>
    <property type="match status" value="1"/>
</dbReference>
<evidence type="ECO:0000313" key="5">
    <source>
        <dbReference type="EMBL" id="USI73051.1"/>
    </source>
</evidence>
<accession>A0ABY4X800</accession>